<proteinExistence type="predicted"/>
<reference evidence="1" key="1">
    <citation type="submission" date="2014-09" db="EMBL/GenBank/DDBJ databases">
        <authorList>
            <person name="Magalhaes I.L.F."/>
            <person name="Oliveira U."/>
            <person name="Santos F.R."/>
            <person name="Vidigal T.H.D.A."/>
            <person name="Brescovit A.D."/>
            <person name="Santos A.J."/>
        </authorList>
    </citation>
    <scope>NUCLEOTIDE SEQUENCE</scope>
    <source>
        <tissue evidence="1">Shoot tissue taken approximately 20 cm above the soil surface</tissue>
    </source>
</reference>
<accession>A0A0A9BXW7</accession>
<protein>
    <submittedName>
        <fullName evidence="1">Uncharacterized protein</fullName>
    </submittedName>
</protein>
<dbReference type="EMBL" id="GBRH01230832">
    <property type="protein sequence ID" value="JAD67063.1"/>
    <property type="molecule type" value="Transcribed_RNA"/>
</dbReference>
<evidence type="ECO:0000313" key="1">
    <source>
        <dbReference type="EMBL" id="JAD67063.1"/>
    </source>
</evidence>
<reference evidence="1" key="2">
    <citation type="journal article" date="2015" name="Data Brief">
        <title>Shoot transcriptome of the giant reed, Arundo donax.</title>
        <authorList>
            <person name="Barrero R.A."/>
            <person name="Guerrero F.D."/>
            <person name="Moolhuijzen P."/>
            <person name="Goolsby J.A."/>
            <person name="Tidwell J."/>
            <person name="Bellgard S.E."/>
            <person name="Bellgard M.I."/>
        </authorList>
    </citation>
    <scope>NUCLEOTIDE SEQUENCE</scope>
    <source>
        <tissue evidence="1">Shoot tissue taken approximately 20 cm above the soil surface</tissue>
    </source>
</reference>
<organism evidence="1">
    <name type="scientific">Arundo donax</name>
    <name type="common">Giant reed</name>
    <name type="synonym">Donax arundinaceus</name>
    <dbReference type="NCBI Taxonomy" id="35708"/>
    <lineage>
        <taxon>Eukaryota</taxon>
        <taxon>Viridiplantae</taxon>
        <taxon>Streptophyta</taxon>
        <taxon>Embryophyta</taxon>
        <taxon>Tracheophyta</taxon>
        <taxon>Spermatophyta</taxon>
        <taxon>Magnoliopsida</taxon>
        <taxon>Liliopsida</taxon>
        <taxon>Poales</taxon>
        <taxon>Poaceae</taxon>
        <taxon>PACMAD clade</taxon>
        <taxon>Arundinoideae</taxon>
        <taxon>Arundineae</taxon>
        <taxon>Arundo</taxon>
    </lineage>
</organism>
<name>A0A0A9BXW7_ARUDO</name>
<sequence>MMITYWLLRPMCYS</sequence>